<dbReference type="HAMAP" id="MF_01368">
    <property type="entry name" value="Ribosomal_bL17"/>
    <property type="match status" value="1"/>
</dbReference>
<dbReference type="EMBL" id="FOWD01000037">
    <property type="protein sequence ID" value="SFO53905.1"/>
    <property type="molecule type" value="Genomic_DNA"/>
</dbReference>
<dbReference type="PANTHER" id="PTHR14413">
    <property type="entry name" value="RIBOSOMAL PROTEIN L17"/>
    <property type="match status" value="1"/>
</dbReference>
<dbReference type="PANTHER" id="PTHR14413:SF16">
    <property type="entry name" value="LARGE RIBOSOMAL SUBUNIT PROTEIN BL17M"/>
    <property type="match status" value="1"/>
</dbReference>
<proteinExistence type="inferred from homology"/>
<evidence type="ECO:0000256" key="2">
    <source>
        <dbReference type="ARBA" id="ARBA00022980"/>
    </source>
</evidence>
<dbReference type="SUPFAM" id="SSF64263">
    <property type="entry name" value="Prokaryotic ribosomal protein L17"/>
    <property type="match status" value="1"/>
</dbReference>
<sequence>MAGYRKLGRTSSQRKALLRNQVTNLLYHGKIVTTEAKAKEIRKIAEGMIALAVKEKDNYDTVTVTAKVARKDKDGKRVKEVVDGKKVTVYDNVEKTIKKDKASRLHARRQMLKTLYTVTEVPAEAAGKKKNTKTVDVTDKLFDEIAPKYVSRNGGYTRIVKIGPRKGDAAMEVLIELV</sequence>
<dbReference type="OrthoDB" id="9809073at2"/>
<protein>
    <recommendedName>
        <fullName evidence="4">Large ribosomal subunit protein bL17</fullName>
    </recommendedName>
</protein>
<dbReference type="GO" id="GO:0003735">
    <property type="term" value="F:structural constituent of ribosome"/>
    <property type="evidence" value="ECO:0007669"/>
    <property type="project" value="InterPro"/>
</dbReference>
<dbReference type="GO" id="GO:0015934">
    <property type="term" value="C:large ribosomal subunit"/>
    <property type="evidence" value="ECO:0007669"/>
    <property type="project" value="TreeGrafter"/>
</dbReference>
<dbReference type="STRING" id="1527.SAMN04489757_13738"/>
<organism evidence="5 6">
    <name type="scientific">Anaerocolumna aminovalerica</name>
    <dbReference type="NCBI Taxonomy" id="1527"/>
    <lineage>
        <taxon>Bacteria</taxon>
        <taxon>Bacillati</taxon>
        <taxon>Bacillota</taxon>
        <taxon>Clostridia</taxon>
        <taxon>Lachnospirales</taxon>
        <taxon>Lachnospiraceae</taxon>
        <taxon>Anaerocolumna</taxon>
    </lineage>
</organism>
<gene>
    <name evidence="4" type="primary">rplQ</name>
    <name evidence="5" type="ORF">SAMN04489757_13738</name>
</gene>
<dbReference type="InterPro" id="IPR000456">
    <property type="entry name" value="Ribosomal_bL17"/>
</dbReference>
<comment type="similarity">
    <text evidence="1 4">Belongs to the bacterial ribosomal protein bL17 family.</text>
</comment>
<evidence type="ECO:0000313" key="5">
    <source>
        <dbReference type="EMBL" id="SFO53905.1"/>
    </source>
</evidence>
<dbReference type="InterPro" id="IPR036373">
    <property type="entry name" value="Ribosomal_bL17_sf"/>
</dbReference>
<evidence type="ECO:0000256" key="4">
    <source>
        <dbReference type="HAMAP-Rule" id="MF_01368"/>
    </source>
</evidence>
<accession>A0A1I5I020</accession>
<evidence type="ECO:0000313" key="6">
    <source>
        <dbReference type="Proteomes" id="UP000198806"/>
    </source>
</evidence>
<dbReference type="Proteomes" id="UP000198806">
    <property type="component" value="Unassembled WGS sequence"/>
</dbReference>
<dbReference type="AlphaFoldDB" id="A0A1I5I020"/>
<dbReference type="Gene3D" id="3.90.1030.10">
    <property type="entry name" value="Ribosomal protein L17"/>
    <property type="match status" value="2"/>
</dbReference>
<evidence type="ECO:0000256" key="1">
    <source>
        <dbReference type="ARBA" id="ARBA00008777"/>
    </source>
</evidence>
<keyword evidence="2 4" id="KW-0689">Ribosomal protein</keyword>
<dbReference type="Pfam" id="PF01196">
    <property type="entry name" value="Ribosomal_L17"/>
    <property type="match status" value="1"/>
</dbReference>
<reference evidence="5 6" key="1">
    <citation type="submission" date="2016-10" db="EMBL/GenBank/DDBJ databases">
        <authorList>
            <person name="de Groot N.N."/>
        </authorList>
    </citation>
    <scope>NUCLEOTIDE SEQUENCE [LARGE SCALE GENOMIC DNA]</scope>
    <source>
        <strain evidence="5 6">DSM 1283</strain>
    </source>
</reference>
<name>A0A1I5I020_9FIRM</name>
<comment type="subunit">
    <text evidence="4">Part of the 50S ribosomal subunit. Contacts protein L32.</text>
</comment>
<dbReference type="InterPro" id="IPR010916">
    <property type="entry name" value="TonB_box_CS"/>
</dbReference>
<dbReference type="PROSITE" id="PS00430">
    <property type="entry name" value="TONB_DEPENDENT_REC_1"/>
    <property type="match status" value="1"/>
</dbReference>
<keyword evidence="6" id="KW-1185">Reference proteome</keyword>
<evidence type="ECO:0000256" key="3">
    <source>
        <dbReference type="ARBA" id="ARBA00023274"/>
    </source>
</evidence>
<dbReference type="GO" id="GO:0006412">
    <property type="term" value="P:translation"/>
    <property type="evidence" value="ECO:0007669"/>
    <property type="project" value="UniProtKB-UniRule"/>
</dbReference>
<dbReference type="RefSeq" id="WP_091687974.1">
    <property type="nucleotide sequence ID" value="NZ_BAABFM010000008.1"/>
</dbReference>
<keyword evidence="3 4" id="KW-0687">Ribonucleoprotein</keyword>